<comment type="caution">
    <text evidence="5">The sequence shown here is derived from an EMBL/GenBank/DDBJ whole genome shotgun (WGS) entry which is preliminary data.</text>
</comment>
<keyword evidence="3 5" id="KW-0067">ATP-binding</keyword>
<dbReference type="InterPro" id="IPR027417">
    <property type="entry name" value="P-loop_NTPase"/>
</dbReference>
<evidence type="ECO:0000256" key="3">
    <source>
        <dbReference type="ARBA" id="ARBA00022840"/>
    </source>
</evidence>
<dbReference type="GO" id="GO:0005524">
    <property type="term" value="F:ATP binding"/>
    <property type="evidence" value="ECO:0007669"/>
    <property type="project" value="UniProtKB-KW"/>
</dbReference>
<dbReference type="InterPro" id="IPR015854">
    <property type="entry name" value="ABC_transpr_LolD-like"/>
</dbReference>
<dbReference type="InterPro" id="IPR003439">
    <property type="entry name" value="ABC_transporter-like_ATP-bd"/>
</dbReference>
<feature type="domain" description="ABC transporter" evidence="4">
    <location>
        <begin position="42"/>
        <end position="262"/>
    </location>
</feature>
<evidence type="ECO:0000313" key="5">
    <source>
        <dbReference type="EMBL" id="GAA4917889.1"/>
    </source>
</evidence>
<dbReference type="CDD" id="cd03255">
    <property type="entry name" value="ABC_MJ0796_LolCDE_FtsE"/>
    <property type="match status" value="1"/>
</dbReference>
<dbReference type="Pfam" id="PF00005">
    <property type="entry name" value="ABC_tran"/>
    <property type="match status" value="1"/>
</dbReference>
<keyword evidence="2" id="KW-0547">Nucleotide-binding</keyword>
<dbReference type="Gene3D" id="3.40.50.300">
    <property type="entry name" value="P-loop containing nucleotide triphosphate hydrolases"/>
    <property type="match status" value="1"/>
</dbReference>
<dbReference type="EMBL" id="BAABLW010000007">
    <property type="protein sequence ID" value="GAA4917889.1"/>
    <property type="molecule type" value="Genomic_DNA"/>
</dbReference>
<dbReference type="InterPro" id="IPR017871">
    <property type="entry name" value="ABC_transporter-like_CS"/>
</dbReference>
<gene>
    <name evidence="5" type="ORF">GCM10025790_11640</name>
</gene>
<evidence type="ECO:0000256" key="1">
    <source>
        <dbReference type="ARBA" id="ARBA00022448"/>
    </source>
</evidence>
<proteinExistence type="predicted"/>
<sequence length="262" mass="28924">MNATHPIDLDGAAPTFVEPDGDEQAAWEGAESNPPVVDPPVVDLVEVTRSFPGPPPVTALHPTSLRVHRGEYLSIVGPSGSGKSTLLNLLGLLDRPSTGEYWLDGQPVHRTTERDRTMLRGGLIGFVFQSFHLLPHRTVLENVLLSTMYAPVPRRERLRRTYDALCRVGLEHRLDFKPTTLSGGERQRVAVARAVVTSPQLLLADEPTGNLDSATSEEVLSLFDELHADGLTLLVITHDDEVARRAQRRVRITDGRLTELER</sequence>
<dbReference type="SMART" id="SM00382">
    <property type="entry name" value="AAA"/>
    <property type="match status" value="1"/>
</dbReference>
<dbReference type="PANTHER" id="PTHR24220">
    <property type="entry name" value="IMPORT ATP-BINDING PROTEIN"/>
    <property type="match status" value="1"/>
</dbReference>
<keyword evidence="1" id="KW-0813">Transport</keyword>
<reference evidence="6" key="1">
    <citation type="journal article" date="2019" name="Int. J. Syst. Evol. Microbiol.">
        <title>The Global Catalogue of Microorganisms (GCM) 10K type strain sequencing project: providing services to taxonomists for standard genome sequencing and annotation.</title>
        <authorList>
            <consortium name="The Broad Institute Genomics Platform"/>
            <consortium name="The Broad Institute Genome Sequencing Center for Infectious Disease"/>
            <person name="Wu L."/>
            <person name="Ma J."/>
        </authorList>
    </citation>
    <scope>NUCLEOTIDE SEQUENCE [LARGE SCALE GENOMIC DNA]</scope>
    <source>
        <strain evidence="6">JCM 19129</strain>
    </source>
</reference>
<protein>
    <submittedName>
        <fullName evidence="5">ABC transporter ATP-binding protein</fullName>
    </submittedName>
</protein>
<name>A0ABP9G3K9_9MICC</name>
<dbReference type="Proteomes" id="UP001500368">
    <property type="component" value="Unassembled WGS sequence"/>
</dbReference>
<evidence type="ECO:0000313" key="6">
    <source>
        <dbReference type="Proteomes" id="UP001500368"/>
    </source>
</evidence>
<evidence type="ECO:0000256" key="2">
    <source>
        <dbReference type="ARBA" id="ARBA00022741"/>
    </source>
</evidence>
<evidence type="ECO:0000259" key="4">
    <source>
        <dbReference type="PROSITE" id="PS50893"/>
    </source>
</evidence>
<dbReference type="SUPFAM" id="SSF52540">
    <property type="entry name" value="P-loop containing nucleoside triphosphate hydrolases"/>
    <property type="match status" value="1"/>
</dbReference>
<dbReference type="InterPro" id="IPR017911">
    <property type="entry name" value="MacB-like_ATP-bd"/>
</dbReference>
<dbReference type="PANTHER" id="PTHR24220:SF86">
    <property type="entry name" value="ABC TRANSPORTER ABCH.1"/>
    <property type="match status" value="1"/>
</dbReference>
<accession>A0ABP9G3K9</accession>
<dbReference type="PROSITE" id="PS50893">
    <property type="entry name" value="ABC_TRANSPORTER_2"/>
    <property type="match status" value="1"/>
</dbReference>
<keyword evidence="6" id="KW-1185">Reference proteome</keyword>
<dbReference type="InterPro" id="IPR003593">
    <property type="entry name" value="AAA+_ATPase"/>
</dbReference>
<dbReference type="PROSITE" id="PS00211">
    <property type="entry name" value="ABC_TRANSPORTER_1"/>
    <property type="match status" value="1"/>
</dbReference>
<organism evidence="5 6">
    <name type="scientific">Nesterenkonia rhizosphaerae</name>
    <dbReference type="NCBI Taxonomy" id="1348272"/>
    <lineage>
        <taxon>Bacteria</taxon>
        <taxon>Bacillati</taxon>
        <taxon>Actinomycetota</taxon>
        <taxon>Actinomycetes</taxon>
        <taxon>Micrococcales</taxon>
        <taxon>Micrococcaceae</taxon>
        <taxon>Nesterenkonia</taxon>
    </lineage>
</organism>